<sequence length="271" mass="30468">MKLFISADIEGCAGWAFREEGHVGEFGYDNLRRQMTREVRLACEVAHATGAKEIVVKDGHGGANNIDPLKMPHYVTLIRGKSGHPYNMMVGLDSSFDAVAYIGYHAASGDVGFSGSHTSTGQSLYIRLNGAVLSECMLNSYTALSMGVPPIFLAGDRAICEQATRFLPFIETAETKHGVGGATYCESPVIVEERIKDRLSRAIRKWQEIYKKQSYKIQWPESFTYEVTFKDWQRAYKMSFYPGMEQVDDFTIRLISKSWLDIITAHSFIVY</sequence>
<feature type="binding site" evidence="2">
    <location>
        <position position="8"/>
    </location>
    <ligand>
        <name>Zn(2+)</name>
        <dbReference type="ChEBI" id="CHEBI:29105"/>
        <label>2</label>
    </ligand>
</feature>
<accession>A0A380NLN9</accession>
<evidence type="ECO:0000313" key="3">
    <source>
        <dbReference type="EMBL" id="SUP43344.1"/>
    </source>
</evidence>
<keyword evidence="2" id="KW-0479">Metal-binding</keyword>
<keyword evidence="3" id="KW-0378">Hydrolase</keyword>
<dbReference type="RefSeq" id="WP_115310323.1">
    <property type="nucleotide sequence ID" value="NZ_UHIO01000001.1"/>
</dbReference>
<dbReference type="SUPFAM" id="SSF63992">
    <property type="entry name" value="Dipeptide transport protein"/>
    <property type="match status" value="1"/>
</dbReference>
<dbReference type="EMBL" id="UHIO01000001">
    <property type="protein sequence ID" value="SUP43344.1"/>
    <property type="molecule type" value="Genomic_DNA"/>
</dbReference>
<feature type="binding site" evidence="2">
    <location>
        <position position="60"/>
    </location>
    <ligand>
        <name>Zn(2+)</name>
        <dbReference type="ChEBI" id="CHEBI:29105"/>
        <label>2</label>
    </ligand>
</feature>
<keyword evidence="4" id="KW-1185">Reference proteome</keyword>
<dbReference type="InterPro" id="IPR027476">
    <property type="entry name" value="DppA_N"/>
</dbReference>
<organism evidence="3 4">
    <name type="scientific">Veillonella criceti</name>
    <dbReference type="NCBI Taxonomy" id="103891"/>
    <lineage>
        <taxon>Bacteria</taxon>
        <taxon>Bacillati</taxon>
        <taxon>Bacillota</taxon>
        <taxon>Negativicutes</taxon>
        <taxon>Veillonellales</taxon>
        <taxon>Veillonellaceae</taxon>
        <taxon>Veillonella</taxon>
    </lineage>
</organism>
<evidence type="ECO:0000256" key="2">
    <source>
        <dbReference type="PIRSR" id="PIRSR015853-2"/>
    </source>
</evidence>
<evidence type="ECO:0000256" key="1">
    <source>
        <dbReference type="PIRSR" id="PIRSR015853-1"/>
    </source>
</evidence>
<dbReference type="Gene3D" id="3.30.1360.130">
    <property type="entry name" value="Dipeptide transport protein"/>
    <property type="match status" value="1"/>
</dbReference>
<feature type="binding site" evidence="2">
    <location>
        <position position="135"/>
    </location>
    <ligand>
        <name>Zn(2+)</name>
        <dbReference type="ChEBI" id="CHEBI:29105"/>
        <label>2</label>
    </ligand>
</feature>
<proteinExistence type="predicted"/>
<dbReference type="InterPro" id="IPR007035">
    <property type="entry name" value="Peptidase_M55"/>
</dbReference>
<feature type="binding site" evidence="2">
    <location>
        <position position="105"/>
    </location>
    <ligand>
        <name>Zn(2+)</name>
        <dbReference type="ChEBI" id="CHEBI:29105"/>
        <label>2</label>
    </ligand>
</feature>
<feature type="binding site" evidence="2">
    <location>
        <position position="10"/>
    </location>
    <ligand>
        <name>Zn(2+)</name>
        <dbReference type="ChEBI" id="CHEBI:29105"/>
        <label>1</label>
    </ligand>
</feature>
<reference evidence="3 4" key="1">
    <citation type="submission" date="2018-06" db="EMBL/GenBank/DDBJ databases">
        <authorList>
            <consortium name="Pathogen Informatics"/>
            <person name="Doyle S."/>
        </authorList>
    </citation>
    <scope>NUCLEOTIDE SEQUENCE [LARGE SCALE GENOMIC DNA]</scope>
    <source>
        <strain evidence="3 4">NCTC12020</strain>
    </source>
</reference>
<dbReference type="Gene3D" id="3.40.50.10780">
    <property type="entry name" value="Dipeptide transport protein"/>
    <property type="match status" value="1"/>
</dbReference>
<keyword evidence="2" id="KW-0862">Zinc</keyword>
<dbReference type="Pfam" id="PF04951">
    <property type="entry name" value="Peptidase_M55"/>
    <property type="match status" value="1"/>
</dbReference>
<dbReference type="InterPro" id="IPR036177">
    <property type="entry name" value="Peptidase_M55_sf"/>
</dbReference>
<dbReference type="EC" id="3.4.11.-" evidence="3"/>
<keyword evidence="3" id="KW-0031">Aminopeptidase</keyword>
<protein>
    <submittedName>
        <fullName evidence="3">D-aminopeptidase</fullName>
        <ecNumber evidence="3">3.4.11.-</ecNumber>
    </submittedName>
</protein>
<dbReference type="GO" id="GO:0046872">
    <property type="term" value="F:metal ion binding"/>
    <property type="evidence" value="ECO:0007669"/>
    <property type="project" value="UniProtKB-KW"/>
</dbReference>
<dbReference type="PIRSF" id="PIRSF015853">
    <property type="entry name" value="Pep_DppA"/>
    <property type="match status" value="1"/>
</dbReference>
<dbReference type="GO" id="GO:0004177">
    <property type="term" value="F:aminopeptidase activity"/>
    <property type="evidence" value="ECO:0007669"/>
    <property type="project" value="UniProtKB-KW"/>
</dbReference>
<evidence type="ECO:0000313" key="4">
    <source>
        <dbReference type="Proteomes" id="UP000255367"/>
    </source>
</evidence>
<feature type="binding site" evidence="2">
    <location>
        <position position="8"/>
    </location>
    <ligand>
        <name>Zn(2+)</name>
        <dbReference type="ChEBI" id="CHEBI:29105"/>
        <label>1</label>
    </ligand>
</feature>
<gene>
    <name evidence="3" type="primary">dppA</name>
    <name evidence="3" type="ORF">NCTC12020_01151</name>
</gene>
<dbReference type="OrthoDB" id="9785420at2"/>
<dbReference type="CDD" id="cd08770">
    <property type="entry name" value="DAP_dppA_3"/>
    <property type="match status" value="1"/>
</dbReference>
<name>A0A380NLN9_9FIRM</name>
<dbReference type="AlphaFoldDB" id="A0A380NLN9"/>
<feature type="active site" description="Nucleophile" evidence="1">
    <location>
        <position position="117"/>
    </location>
</feature>
<keyword evidence="3" id="KW-0645">Protease</keyword>
<dbReference type="Proteomes" id="UP000255367">
    <property type="component" value="Unassembled WGS sequence"/>
</dbReference>